<evidence type="ECO:0000256" key="1">
    <source>
        <dbReference type="ARBA" id="ARBA00022691"/>
    </source>
</evidence>
<dbReference type="Gene3D" id="3.20.20.70">
    <property type="entry name" value="Aldolase class I"/>
    <property type="match status" value="1"/>
</dbReference>
<dbReference type="CDD" id="cd01335">
    <property type="entry name" value="Radical_SAM"/>
    <property type="match status" value="1"/>
</dbReference>
<evidence type="ECO:0000313" key="7">
    <source>
        <dbReference type="Proteomes" id="UP000442469"/>
    </source>
</evidence>
<keyword evidence="2" id="KW-0479">Metal-binding</keyword>
<name>A0A6N8ER58_PAEMA</name>
<dbReference type="InterPro" id="IPR013785">
    <property type="entry name" value="Aldolase_TIM"/>
</dbReference>
<gene>
    <name evidence="6" type="ORF">GNQ08_08280</name>
</gene>
<keyword evidence="1" id="KW-0949">S-adenosyl-L-methionine</keyword>
<dbReference type="EMBL" id="WNZZ01000004">
    <property type="protein sequence ID" value="MUG22409.1"/>
    <property type="molecule type" value="Genomic_DNA"/>
</dbReference>
<dbReference type="InterPro" id="IPR007197">
    <property type="entry name" value="rSAM"/>
</dbReference>
<keyword evidence="4" id="KW-0411">Iron-sulfur</keyword>
<sequence length="354" mass="40243">MLTTRPLYVNNSLSTGICNYNCILCGINKPNYNGPKKFQDEETTNLLISRILQAAAKGVKFRLIANSGSGEPTLHPHFDEKMNEFGNMLENWPSNNELTPEISIETNGSRLLETRIVEALINNPITVNVSFPTSDVKRYSKVMFGENNKNSIFFEKVVKGIRELLNLYSEGKINKVCFHISPPLADMTNFELSNTLSFLCEIASKSNVSSINVIMFPIISNRSGLIDCKLNQNDSYENFISEFDGKIYSGVKVRIENVWNRFFKEKKEIEEMINVFKHPCIWNSNIFLTAYGDSVCCNDQEITCNLGNINSDDFETLMLKKENSVVSEVCKSCNQRYAQNISVDELISEFKLKF</sequence>
<dbReference type="PANTHER" id="PTHR11228">
    <property type="entry name" value="RADICAL SAM DOMAIN PROTEIN"/>
    <property type="match status" value="1"/>
</dbReference>
<comment type="caution">
    <text evidence="6">The sequence shown here is derived from an EMBL/GenBank/DDBJ whole genome shotgun (WGS) entry which is preliminary data.</text>
</comment>
<keyword evidence="3" id="KW-0408">Iron</keyword>
<protein>
    <submittedName>
        <fullName evidence="6">Radical SAM protein</fullName>
    </submittedName>
</protein>
<dbReference type="GO" id="GO:0046872">
    <property type="term" value="F:metal ion binding"/>
    <property type="evidence" value="ECO:0007669"/>
    <property type="project" value="UniProtKB-KW"/>
</dbReference>
<dbReference type="SFLD" id="SFLDG01067">
    <property type="entry name" value="SPASM/twitch_domain_containing"/>
    <property type="match status" value="1"/>
</dbReference>
<dbReference type="PANTHER" id="PTHR11228:SF7">
    <property type="entry name" value="PQQA PEPTIDE CYCLASE"/>
    <property type="match status" value="1"/>
</dbReference>
<dbReference type="SUPFAM" id="SSF102114">
    <property type="entry name" value="Radical SAM enzymes"/>
    <property type="match status" value="1"/>
</dbReference>
<proteinExistence type="predicted"/>
<dbReference type="RefSeq" id="WP_155619747.1">
    <property type="nucleotide sequence ID" value="NZ_BOSD01000005.1"/>
</dbReference>
<reference evidence="6 7" key="1">
    <citation type="submission" date="2019-11" db="EMBL/GenBank/DDBJ databases">
        <title>Draft genome sequences of five Paenibacillus species of dairy origin.</title>
        <authorList>
            <person name="Olajide A.M."/>
            <person name="Chen S."/>
            <person name="Lapointe G."/>
        </authorList>
    </citation>
    <scope>NUCLEOTIDE SEQUENCE [LARGE SCALE GENOMIC DNA]</scope>
    <source>
        <strain evidence="6 7">3CT49</strain>
    </source>
</reference>
<dbReference type="GO" id="GO:0003824">
    <property type="term" value="F:catalytic activity"/>
    <property type="evidence" value="ECO:0007669"/>
    <property type="project" value="InterPro"/>
</dbReference>
<dbReference type="Proteomes" id="UP000442469">
    <property type="component" value="Unassembled WGS sequence"/>
</dbReference>
<dbReference type="GO" id="GO:0051536">
    <property type="term" value="F:iron-sulfur cluster binding"/>
    <property type="evidence" value="ECO:0007669"/>
    <property type="project" value="UniProtKB-KW"/>
</dbReference>
<dbReference type="SFLD" id="SFLDS00029">
    <property type="entry name" value="Radical_SAM"/>
    <property type="match status" value="1"/>
</dbReference>
<dbReference type="InterPro" id="IPR058240">
    <property type="entry name" value="rSAM_sf"/>
</dbReference>
<evidence type="ECO:0000313" key="6">
    <source>
        <dbReference type="EMBL" id="MUG22409.1"/>
    </source>
</evidence>
<organism evidence="6 7">
    <name type="scientific">Paenibacillus macerans</name>
    <name type="common">Bacillus macerans</name>
    <dbReference type="NCBI Taxonomy" id="44252"/>
    <lineage>
        <taxon>Bacteria</taxon>
        <taxon>Bacillati</taxon>
        <taxon>Bacillota</taxon>
        <taxon>Bacilli</taxon>
        <taxon>Bacillales</taxon>
        <taxon>Paenibacillaceae</taxon>
        <taxon>Paenibacillus</taxon>
    </lineage>
</organism>
<evidence type="ECO:0000256" key="2">
    <source>
        <dbReference type="ARBA" id="ARBA00022723"/>
    </source>
</evidence>
<dbReference type="AlphaFoldDB" id="A0A6N8ER58"/>
<evidence type="ECO:0000256" key="4">
    <source>
        <dbReference type="ARBA" id="ARBA00023014"/>
    </source>
</evidence>
<evidence type="ECO:0000259" key="5">
    <source>
        <dbReference type="Pfam" id="PF04055"/>
    </source>
</evidence>
<dbReference type="Pfam" id="PF04055">
    <property type="entry name" value="Radical_SAM"/>
    <property type="match status" value="1"/>
</dbReference>
<feature type="domain" description="Radical SAM core" evidence="5">
    <location>
        <begin position="14"/>
        <end position="167"/>
    </location>
</feature>
<accession>A0A6N8ER58</accession>
<evidence type="ECO:0000256" key="3">
    <source>
        <dbReference type="ARBA" id="ARBA00023004"/>
    </source>
</evidence>
<dbReference type="InterPro" id="IPR050377">
    <property type="entry name" value="Radical_SAM_PqqE_MftC-like"/>
</dbReference>